<accession>A0A0H2S8K8</accession>
<protein>
    <recommendedName>
        <fullName evidence="5">EF-hand domain-containing protein</fullName>
    </recommendedName>
</protein>
<keyword evidence="4" id="KW-1185">Reference proteome</keyword>
<feature type="chain" id="PRO_5005202476" description="EF-hand domain-containing protein" evidence="2">
    <location>
        <begin position="22"/>
        <end position="268"/>
    </location>
</feature>
<evidence type="ECO:0000256" key="1">
    <source>
        <dbReference type="SAM" id="MobiDB-lite"/>
    </source>
</evidence>
<reference evidence="3 4" key="1">
    <citation type="submission" date="2015-04" db="EMBL/GenBank/DDBJ databases">
        <title>Complete genome sequence of Schizopora paradoxa KUC8140, a cosmopolitan wood degrader in East Asia.</title>
        <authorList>
            <consortium name="DOE Joint Genome Institute"/>
            <person name="Min B."/>
            <person name="Park H."/>
            <person name="Jang Y."/>
            <person name="Kim J.-J."/>
            <person name="Kim K.H."/>
            <person name="Pangilinan J."/>
            <person name="Lipzen A."/>
            <person name="Riley R."/>
            <person name="Grigoriev I.V."/>
            <person name="Spatafora J.W."/>
            <person name="Choi I.-G."/>
        </authorList>
    </citation>
    <scope>NUCLEOTIDE SEQUENCE [LARGE SCALE GENOMIC DNA]</scope>
    <source>
        <strain evidence="3 4">KUC8140</strain>
    </source>
</reference>
<evidence type="ECO:0008006" key="5">
    <source>
        <dbReference type="Google" id="ProtNLM"/>
    </source>
</evidence>
<dbReference type="OrthoDB" id="3267335at2759"/>
<evidence type="ECO:0000313" key="3">
    <source>
        <dbReference type="EMBL" id="KLO20572.1"/>
    </source>
</evidence>
<sequence length="268" mass="27930">MALCYVLLLNLLLTLAPTAIAQSFSNNGQFFTKGLAISDAPAPDSPQHAGSDIVIAVDLSGDGKISQDAFTSNSTSPTHYISLNIYLTSSTTNFTVSNGSAFLSQEPGSTVKHLNWPIPNCVPSGSYNLTYYETALINNQIYIALQEFFSITPLPITMQNANPSSDNSQCNAVSNTVQSQPQQDSAPAINPYADPNSPLDSGKTPGAPGVPTITISSPGLPSVWSIETSGAPTATVTVTAATTATLVVVSSKTLTETLPGQTNLITTT</sequence>
<gene>
    <name evidence="3" type="ORF">SCHPADRAFT_884609</name>
</gene>
<dbReference type="AlphaFoldDB" id="A0A0H2S8K8"/>
<evidence type="ECO:0000313" key="4">
    <source>
        <dbReference type="Proteomes" id="UP000053477"/>
    </source>
</evidence>
<dbReference type="Proteomes" id="UP000053477">
    <property type="component" value="Unassembled WGS sequence"/>
</dbReference>
<feature type="signal peptide" evidence="2">
    <location>
        <begin position="1"/>
        <end position="21"/>
    </location>
</feature>
<proteinExistence type="predicted"/>
<evidence type="ECO:0000256" key="2">
    <source>
        <dbReference type="SAM" id="SignalP"/>
    </source>
</evidence>
<feature type="region of interest" description="Disordered" evidence="1">
    <location>
        <begin position="160"/>
        <end position="210"/>
    </location>
</feature>
<feature type="compositionally biased region" description="Polar residues" evidence="1">
    <location>
        <begin position="160"/>
        <end position="185"/>
    </location>
</feature>
<dbReference type="EMBL" id="KQ085882">
    <property type="protein sequence ID" value="KLO20572.1"/>
    <property type="molecule type" value="Genomic_DNA"/>
</dbReference>
<keyword evidence="2" id="KW-0732">Signal</keyword>
<organism evidence="3 4">
    <name type="scientific">Schizopora paradoxa</name>
    <dbReference type="NCBI Taxonomy" id="27342"/>
    <lineage>
        <taxon>Eukaryota</taxon>
        <taxon>Fungi</taxon>
        <taxon>Dikarya</taxon>
        <taxon>Basidiomycota</taxon>
        <taxon>Agaricomycotina</taxon>
        <taxon>Agaricomycetes</taxon>
        <taxon>Hymenochaetales</taxon>
        <taxon>Schizoporaceae</taxon>
        <taxon>Schizopora</taxon>
    </lineage>
</organism>
<dbReference type="InParanoid" id="A0A0H2S8K8"/>
<name>A0A0H2S8K8_9AGAM</name>
<dbReference type="STRING" id="27342.A0A0H2S8K8"/>